<proteinExistence type="predicted"/>
<protein>
    <submittedName>
        <fullName evidence="2">Uncharacterized protein</fullName>
    </submittedName>
</protein>
<evidence type="ECO:0000313" key="3">
    <source>
        <dbReference type="Proteomes" id="UP001044222"/>
    </source>
</evidence>
<comment type="caution">
    <text evidence="2">The sequence shown here is derived from an EMBL/GenBank/DDBJ whole genome shotgun (WGS) entry which is preliminary data.</text>
</comment>
<gene>
    <name evidence="2" type="ORF">ANANG_G00046740</name>
</gene>
<dbReference type="InterPro" id="IPR052438">
    <property type="entry name" value="Chromatin_remod/trans_coact"/>
</dbReference>
<sequence length="196" mass="20302">MDDEDARRLLDIIGDEQALNDYLHGPNSKSINEDDVTNTTFGSANSFFISSSGGTDSALKDGGSTLSDVGGADGAGLQLSSSLQFISAELGEASPSGAELGEEQPFDILQKSLLEADITEQTLAQEALLDSPPPSAPFAQQLASGGFGGVTGRGRPLCLSPGPRPRACSSRSPSSPCTTGPQDTSRCWGRLEARPQ</sequence>
<keyword evidence="3" id="KW-1185">Reference proteome</keyword>
<accession>A0A9D3MWN7</accession>
<dbReference type="EMBL" id="JAFIRN010000002">
    <property type="protein sequence ID" value="KAG5855216.1"/>
    <property type="molecule type" value="Genomic_DNA"/>
</dbReference>
<dbReference type="PANTHER" id="PTHR15572">
    <property type="entry name" value="GLIOMA TUMOR SUPPRESSOR CANDIDATE REGION GENE 1"/>
    <property type="match status" value="1"/>
</dbReference>
<dbReference type="GO" id="GO:0016514">
    <property type="term" value="C:SWI/SNF complex"/>
    <property type="evidence" value="ECO:0007669"/>
    <property type="project" value="TreeGrafter"/>
</dbReference>
<feature type="region of interest" description="Disordered" evidence="1">
    <location>
        <begin position="129"/>
        <end position="196"/>
    </location>
</feature>
<dbReference type="GO" id="GO:0045893">
    <property type="term" value="P:positive regulation of DNA-templated transcription"/>
    <property type="evidence" value="ECO:0007669"/>
    <property type="project" value="TreeGrafter"/>
</dbReference>
<evidence type="ECO:0000256" key="1">
    <source>
        <dbReference type="SAM" id="MobiDB-lite"/>
    </source>
</evidence>
<dbReference type="PANTHER" id="PTHR15572:SF2">
    <property type="entry name" value="BRD4-INTERACTING CHROMATIN-REMODELING COMPLEX-ASSOCIATED PROTEIN-LIKE"/>
    <property type="match status" value="1"/>
</dbReference>
<organism evidence="2 3">
    <name type="scientific">Anguilla anguilla</name>
    <name type="common">European freshwater eel</name>
    <name type="synonym">Muraena anguilla</name>
    <dbReference type="NCBI Taxonomy" id="7936"/>
    <lineage>
        <taxon>Eukaryota</taxon>
        <taxon>Metazoa</taxon>
        <taxon>Chordata</taxon>
        <taxon>Craniata</taxon>
        <taxon>Vertebrata</taxon>
        <taxon>Euteleostomi</taxon>
        <taxon>Actinopterygii</taxon>
        <taxon>Neopterygii</taxon>
        <taxon>Teleostei</taxon>
        <taxon>Anguilliformes</taxon>
        <taxon>Anguillidae</taxon>
        <taxon>Anguilla</taxon>
    </lineage>
</organism>
<evidence type="ECO:0000313" key="2">
    <source>
        <dbReference type="EMBL" id="KAG5855216.1"/>
    </source>
</evidence>
<feature type="compositionally biased region" description="Low complexity" evidence="1">
    <location>
        <begin position="165"/>
        <end position="181"/>
    </location>
</feature>
<dbReference type="AlphaFoldDB" id="A0A9D3MWN7"/>
<dbReference type="Proteomes" id="UP001044222">
    <property type="component" value="Unassembled WGS sequence"/>
</dbReference>
<reference evidence="2" key="1">
    <citation type="submission" date="2021-01" db="EMBL/GenBank/DDBJ databases">
        <title>A chromosome-scale assembly of European eel, Anguilla anguilla.</title>
        <authorList>
            <person name="Henkel C."/>
            <person name="Jong-Raadsen S.A."/>
            <person name="Dufour S."/>
            <person name="Weltzien F.-A."/>
            <person name="Palstra A.P."/>
            <person name="Pelster B."/>
            <person name="Spaink H.P."/>
            <person name="Van Den Thillart G.E."/>
            <person name="Jansen H."/>
            <person name="Zahm M."/>
            <person name="Klopp C."/>
            <person name="Cedric C."/>
            <person name="Louis A."/>
            <person name="Berthelot C."/>
            <person name="Parey E."/>
            <person name="Roest Crollius H."/>
            <person name="Montfort J."/>
            <person name="Robinson-Rechavi M."/>
            <person name="Bucao C."/>
            <person name="Bouchez O."/>
            <person name="Gislard M."/>
            <person name="Lluch J."/>
            <person name="Milhes M."/>
            <person name="Lampietro C."/>
            <person name="Lopez Roques C."/>
            <person name="Donnadieu C."/>
            <person name="Braasch I."/>
            <person name="Desvignes T."/>
            <person name="Postlethwait J."/>
            <person name="Bobe J."/>
            <person name="Guiguen Y."/>
            <person name="Dirks R."/>
        </authorList>
    </citation>
    <scope>NUCLEOTIDE SEQUENCE</scope>
    <source>
        <strain evidence="2">Tag_6206</strain>
        <tissue evidence="2">Liver</tissue>
    </source>
</reference>
<name>A0A9D3MWN7_ANGAN</name>